<dbReference type="STRING" id="504798.SAMN05421871_104291"/>
<feature type="transmembrane region" description="Helical" evidence="1">
    <location>
        <begin position="70"/>
        <end position="89"/>
    </location>
</feature>
<feature type="transmembrane region" description="Helical" evidence="1">
    <location>
        <begin position="110"/>
        <end position="143"/>
    </location>
</feature>
<reference evidence="3" key="1">
    <citation type="submission" date="2016-10" db="EMBL/GenBank/DDBJ databases">
        <authorList>
            <person name="Varghese N."/>
            <person name="Submissions S."/>
        </authorList>
    </citation>
    <scope>NUCLEOTIDE SEQUENCE [LARGE SCALE GENOMIC DNA]</scope>
    <source>
        <strain evidence="3">IBRC-M 10655</strain>
    </source>
</reference>
<name>A0A1H0R458_9PSEU</name>
<evidence type="ECO:0000313" key="3">
    <source>
        <dbReference type="Proteomes" id="UP000199651"/>
    </source>
</evidence>
<keyword evidence="1" id="KW-0472">Membrane</keyword>
<feature type="transmembrane region" description="Helical" evidence="1">
    <location>
        <begin position="163"/>
        <end position="186"/>
    </location>
</feature>
<dbReference type="AlphaFoldDB" id="A0A1H0R458"/>
<proteinExistence type="predicted"/>
<evidence type="ECO:0000256" key="1">
    <source>
        <dbReference type="SAM" id="Phobius"/>
    </source>
</evidence>
<sequence>MGADTALRRPAWGDLSGRVTAVLAPVSLLTSTLFFFGWVRSRALFAYFGVDLGLVGFSPADYVLRSVEILFQPILIAGFIAFALFLARLTLTGYLGRSREKSRALVRSAFLVVAVVGAALAVGAVIGWVSALVGAVALGVAAISGYQAHAIGAESLSPRGDRAVGFAVFAVLAVVASAFWSAAIVAERSGRELAEAFADGRVPRSEVLLYSRSRLALPAEEFTGLAGVESDKPYLYVYRDLRLLTFSGQRWFLIPKDWGSGSATVILRDDDSIRLELVG</sequence>
<dbReference type="Proteomes" id="UP000199651">
    <property type="component" value="Unassembled WGS sequence"/>
</dbReference>
<organism evidence="2 3">
    <name type="scientific">Actinokineospora alba</name>
    <dbReference type="NCBI Taxonomy" id="504798"/>
    <lineage>
        <taxon>Bacteria</taxon>
        <taxon>Bacillati</taxon>
        <taxon>Actinomycetota</taxon>
        <taxon>Actinomycetes</taxon>
        <taxon>Pseudonocardiales</taxon>
        <taxon>Pseudonocardiaceae</taxon>
        <taxon>Actinokineospora</taxon>
    </lineage>
</organism>
<gene>
    <name evidence="2" type="ORF">SAMN05192558_107292</name>
</gene>
<protein>
    <submittedName>
        <fullName evidence="2">Uncharacterized protein</fullName>
    </submittedName>
</protein>
<evidence type="ECO:0000313" key="2">
    <source>
        <dbReference type="EMBL" id="SDP24322.1"/>
    </source>
</evidence>
<feature type="transmembrane region" description="Helical" evidence="1">
    <location>
        <begin position="44"/>
        <end position="64"/>
    </location>
</feature>
<feature type="transmembrane region" description="Helical" evidence="1">
    <location>
        <begin position="20"/>
        <end position="39"/>
    </location>
</feature>
<keyword evidence="1" id="KW-1133">Transmembrane helix</keyword>
<keyword evidence="3" id="KW-1185">Reference proteome</keyword>
<accession>A0A1H0R458</accession>
<dbReference type="EMBL" id="FNJB01000007">
    <property type="protein sequence ID" value="SDP24322.1"/>
    <property type="molecule type" value="Genomic_DNA"/>
</dbReference>
<keyword evidence="1" id="KW-0812">Transmembrane</keyword>